<name>A0AAP0E2M3_9MAGN</name>
<reference evidence="1 2" key="1">
    <citation type="submission" date="2024-01" db="EMBL/GenBank/DDBJ databases">
        <title>Genome assemblies of Stephania.</title>
        <authorList>
            <person name="Yang L."/>
        </authorList>
    </citation>
    <scope>NUCLEOTIDE SEQUENCE [LARGE SCALE GENOMIC DNA]</scope>
    <source>
        <strain evidence="1">JXDWG</strain>
        <tissue evidence="1">Leaf</tissue>
    </source>
</reference>
<organism evidence="1 2">
    <name type="scientific">Stephania cephalantha</name>
    <dbReference type="NCBI Taxonomy" id="152367"/>
    <lineage>
        <taxon>Eukaryota</taxon>
        <taxon>Viridiplantae</taxon>
        <taxon>Streptophyta</taxon>
        <taxon>Embryophyta</taxon>
        <taxon>Tracheophyta</taxon>
        <taxon>Spermatophyta</taxon>
        <taxon>Magnoliopsida</taxon>
        <taxon>Ranunculales</taxon>
        <taxon>Menispermaceae</taxon>
        <taxon>Menispermoideae</taxon>
        <taxon>Cissampelideae</taxon>
        <taxon>Stephania</taxon>
    </lineage>
</organism>
<evidence type="ECO:0000313" key="1">
    <source>
        <dbReference type="EMBL" id="KAK9083192.1"/>
    </source>
</evidence>
<dbReference type="EMBL" id="JBBNAG010000013">
    <property type="protein sequence ID" value="KAK9083192.1"/>
    <property type="molecule type" value="Genomic_DNA"/>
</dbReference>
<comment type="caution">
    <text evidence="1">The sequence shown here is derived from an EMBL/GenBank/DDBJ whole genome shotgun (WGS) entry which is preliminary data.</text>
</comment>
<protein>
    <submittedName>
        <fullName evidence="1">Uncharacterized protein</fullName>
    </submittedName>
</protein>
<sequence>MQDVKMFTIFMVQLQAHIRVLESTFFENRAALLMGLEYLIGISLMSRIREVFKIHMEVAELFNLIDKC</sequence>
<accession>A0AAP0E2M3</accession>
<dbReference type="Proteomes" id="UP001419268">
    <property type="component" value="Unassembled WGS sequence"/>
</dbReference>
<keyword evidence="2" id="KW-1185">Reference proteome</keyword>
<proteinExistence type="predicted"/>
<dbReference type="AlphaFoldDB" id="A0AAP0E2M3"/>
<gene>
    <name evidence="1" type="ORF">Scep_029663</name>
</gene>
<evidence type="ECO:0000313" key="2">
    <source>
        <dbReference type="Proteomes" id="UP001419268"/>
    </source>
</evidence>